<keyword evidence="10 12" id="KW-0472">Membrane</keyword>
<feature type="domain" description="TonB-dependent receptor plug" evidence="17">
    <location>
        <begin position="56"/>
        <end position="165"/>
    </location>
</feature>
<evidence type="ECO:0000313" key="18">
    <source>
        <dbReference type="EMBL" id="RMB12393.1"/>
    </source>
</evidence>
<comment type="caution">
    <text evidence="18">The sequence shown here is derived from an EMBL/GenBank/DDBJ whole genome shotgun (WGS) entry which is preliminary data.</text>
</comment>
<keyword evidence="4" id="KW-0410">Iron transport</keyword>
<dbReference type="InterPro" id="IPR039426">
    <property type="entry name" value="TonB-dep_rcpt-like"/>
</dbReference>
<sequence length="723" mass="79997">MFNYRPARLAGSVGSTVLMALLASPSLSAQQQDDTETDTLSLDEIVITAERRAESIQTVPVAVSAFDENTMQRRQMLDTKSVIFNVPNLTGNSNVGQQTATTFFIRGVGTTESLATVDTTVAVYIDDVYVARQGVNNFNLFDVERIEVLRGPQGTLYGRNATGGAVKVVTKEPSAEPELNVDAAYGNYDRYRLRVSGNAPLVEDKVFFRGAFLTEQGDGFTENVVLDRDVNDLNYFGARGALKFILSDRVEATIAADWSRDEQNGMYGVDIGNITRPSSGDLFVSNSGEDIENVAETYGGSLHVSWDINDNWNLESISGYRTTTQLYNLDISDQPVPIFRLSSDAESEQFTQELKVQGTIGDRLDLVAGLFYFTEESDVFLQDDFAPGGLTEPRTPILVSDRFYNVQTDSYAAFAQIDYDITDRLTLILGGRYTRDEKAIETNQIINGNQGFNDDALRALGVDLEPNFGEFTPKLGLDFQVTDDWLTYASYTRGFRSGGWQARVNNAAQFLNFPAEIVDSYEIGSKASLFDGRVLWNAAAFFAEYTDLFNSVPGADNTFLVATADAEIYGFESELTFRANEWLDLFANFGVLETSYKELEPAVDAQLGDELQRSPSFQGKAGFSVDYPMANGDSFLVNGDVFYTSEFFTNPQNGPFSQTGDFALVNASVGYRFDDGRYTISANCRNCLDEEYFDSILSFPGAGFVTVYPGNPRFYEIAVSLRF</sequence>
<keyword evidence="6 15" id="KW-0732">Signal</keyword>
<evidence type="ECO:0000313" key="19">
    <source>
        <dbReference type="Proteomes" id="UP000271227"/>
    </source>
</evidence>
<dbReference type="PANTHER" id="PTHR32552:SF81">
    <property type="entry name" value="TONB-DEPENDENT OUTER MEMBRANE RECEPTOR"/>
    <property type="match status" value="1"/>
</dbReference>
<keyword evidence="18" id="KW-0675">Receptor</keyword>
<gene>
    <name evidence="18" type="ORF">BXY39_0889</name>
</gene>
<protein>
    <submittedName>
        <fullName evidence="18">Iron complex outermembrane receptor protein</fullName>
    </submittedName>
</protein>
<accession>A0A3M0D7Z2</accession>
<evidence type="ECO:0000256" key="7">
    <source>
        <dbReference type="ARBA" id="ARBA00023004"/>
    </source>
</evidence>
<dbReference type="PROSITE" id="PS52016">
    <property type="entry name" value="TONB_DEPENDENT_REC_3"/>
    <property type="match status" value="1"/>
</dbReference>
<evidence type="ECO:0000256" key="11">
    <source>
        <dbReference type="ARBA" id="ARBA00023237"/>
    </source>
</evidence>
<dbReference type="RefSeq" id="WP_170163616.1">
    <property type="nucleotide sequence ID" value="NZ_REFR01000009.1"/>
</dbReference>
<dbReference type="GO" id="GO:0006826">
    <property type="term" value="P:iron ion transport"/>
    <property type="evidence" value="ECO:0007669"/>
    <property type="project" value="UniProtKB-KW"/>
</dbReference>
<feature type="domain" description="TonB-dependent receptor-like beta-barrel" evidence="16">
    <location>
        <begin position="253"/>
        <end position="686"/>
    </location>
</feature>
<dbReference type="Proteomes" id="UP000271227">
    <property type="component" value="Unassembled WGS sequence"/>
</dbReference>
<dbReference type="AlphaFoldDB" id="A0A3M0D7Z2"/>
<dbReference type="SUPFAM" id="SSF56935">
    <property type="entry name" value="Porins"/>
    <property type="match status" value="1"/>
</dbReference>
<evidence type="ECO:0000256" key="13">
    <source>
        <dbReference type="PROSITE-ProRule" id="PRU10144"/>
    </source>
</evidence>
<evidence type="ECO:0000256" key="10">
    <source>
        <dbReference type="ARBA" id="ARBA00023136"/>
    </source>
</evidence>
<evidence type="ECO:0000256" key="14">
    <source>
        <dbReference type="RuleBase" id="RU003357"/>
    </source>
</evidence>
<feature type="short sequence motif" description="TonB C-terminal box" evidence="13">
    <location>
        <begin position="706"/>
        <end position="723"/>
    </location>
</feature>
<evidence type="ECO:0000256" key="8">
    <source>
        <dbReference type="ARBA" id="ARBA00023065"/>
    </source>
</evidence>
<keyword evidence="8" id="KW-0406">Ion transport</keyword>
<keyword evidence="19" id="KW-1185">Reference proteome</keyword>
<evidence type="ECO:0000256" key="9">
    <source>
        <dbReference type="ARBA" id="ARBA00023077"/>
    </source>
</evidence>
<dbReference type="PROSITE" id="PS01156">
    <property type="entry name" value="TONB_DEPENDENT_REC_2"/>
    <property type="match status" value="1"/>
</dbReference>
<organism evidence="18 19">
    <name type="scientific">Eilatimonas milleporae</name>
    <dbReference type="NCBI Taxonomy" id="911205"/>
    <lineage>
        <taxon>Bacteria</taxon>
        <taxon>Pseudomonadati</taxon>
        <taxon>Pseudomonadota</taxon>
        <taxon>Alphaproteobacteria</taxon>
        <taxon>Kordiimonadales</taxon>
        <taxon>Kordiimonadaceae</taxon>
        <taxon>Eilatimonas</taxon>
    </lineage>
</organism>
<reference evidence="18 19" key="1">
    <citation type="submission" date="2018-10" db="EMBL/GenBank/DDBJ databases">
        <title>Genomic Encyclopedia of Archaeal and Bacterial Type Strains, Phase II (KMG-II): from individual species to whole genera.</title>
        <authorList>
            <person name="Goeker M."/>
        </authorList>
    </citation>
    <scope>NUCLEOTIDE SEQUENCE [LARGE SCALE GENOMIC DNA]</scope>
    <source>
        <strain evidence="18 19">DSM 25217</strain>
    </source>
</reference>
<dbReference type="GO" id="GO:0009279">
    <property type="term" value="C:cell outer membrane"/>
    <property type="evidence" value="ECO:0007669"/>
    <property type="project" value="UniProtKB-SubCell"/>
</dbReference>
<feature type="signal peptide" evidence="15">
    <location>
        <begin position="1"/>
        <end position="29"/>
    </location>
</feature>
<evidence type="ECO:0000256" key="3">
    <source>
        <dbReference type="ARBA" id="ARBA00022452"/>
    </source>
</evidence>
<evidence type="ECO:0000259" key="16">
    <source>
        <dbReference type="Pfam" id="PF00593"/>
    </source>
</evidence>
<dbReference type="InterPro" id="IPR012910">
    <property type="entry name" value="Plug_dom"/>
</dbReference>
<evidence type="ECO:0000256" key="15">
    <source>
        <dbReference type="SAM" id="SignalP"/>
    </source>
</evidence>
<dbReference type="InterPro" id="IPR010917">
    <property type="entry name" value="TonB_rcpt_CS"/>
</dbReference>
<keyword evidence="7" id="KW-0408">Iron</keyword>
<keyword evidence="3 12" id="KW-1134">Transmembrane beta strand</keyword>
<evidence type="ECO:0000256" key="5">
    <source>
        <dbReference type="ARBA" id="ARBA00022692"/>
    </source>
</evidence>
<evidence type="ECO:0000256" key="2">
    <source>
        <dbReference type="ARBA" id="ARBA00022448"/>
    </source>
</evidence>
<dbReference type="Pfam" id="PF07715">
    <property type="entry name" value="Plug"/>
    <property type="match status" value="1"/>
</dbReference>
<keyword evidence="2 12" id="KW-0813">Transport</keyword>
<comment type="subcellular location">
    <subcellularLocation>
        <location evidence="1 12">Cell outer membrane</location>
        <topology evidence="1 12">Multi-pass membrane protein</topology>
    </subcellularLocation>
</comment>
<dbReference type="CDD" id="cd01347">
    <property type="entry name" value="ligand_gated_channel"/>
    <property type="match status" value="1"/>
</dbReference>
<evidence type="ECO:0000256" key="6">
    <source>
        <dbReference type="ARBA" id="ARBA00022729"/>
    </source>
</evidence>
<dbReference type="Gene3D" id="2.40.170.20">
    <property type="entry name" value="TonB-dependent receptor, beta-barrel domain"/>
    <property type="match status" value="1"/>
</dbReference>
<dbReference type="InterPro" id="IPR036942">
    <property type="entry name" value="Beta-barrel_TonB_sf"/>
</dbReference>
<name>A0A3M0D7Z2_9PROT</name>
<comment type="similarity">
    <text evidence="12 14">Belongs to the TonB-dependent receptor family.</text>
</comment>
<evidence type="ECO:0000259" key="17">
    <source>
        <dbReference type="Pfam" id="PF07715"/>
    </source>
</evidence>
<dbReference type="EMBL" id="REFR01000009">
    <property type="protein sequence ID" value="RMB12393.1"/>
    <property type="molecule type" value="Genomic_DNA"/>
</dbReference>
<keyword evidence="5 12" id="KW-0812">Transmembrane</keyword>
<keyword evidence="9 14" id="KW-0798">TonB box</keyword>
<proteinExistence type="inferred from homology"/>
<feature type="chain" id="PRO_5018222022" evidence="15">
    <location>
        <begin position="30"/>
        <end position="723"/>
    </location>
</feature>
<dbReference type="InterPro" id="IPR000531">
    <property type="entry name" value="Beta-barrel_TonB"/>
</dbReference>
<dbReference type="Pfam" id="PF00593">
    <property type="entry name" value="TonB_dep_Rec_b-barrel"/>
    <property type="match status" value="1"/>
</dbReference>
<evidence type="ECO:0000256" key="12">
    <source>
        <dbReference type="PROSITE-ProRule" id="PRU01360"/>
    </source>
</evidence>
<dbReference type="InParanoid" id="A0A3M0D7Z2"/>
<dbReference type="PANTHER" id="PTHR32552">
    <property type="entry name" value="FERRICHROME IRON RECEPTOR-RELATED"/>
    <property type="match status" value="1"/>
</dbReference>
<keyword evidence="11 12" id="KW-0998">Cell outer membrane</keyword>
<evidence type="ECO:0000256" key="4">
    <source>
        <dbReference type="ARBA" id="ARBA00022496"/>
    </source>
</evidence>
<evidence type="ECO:0000256" key="1">
    <source>
        <dbReference type="ARBA" id="ARBA00004571"/>
    </source>
</evidence>